<protein>
    <submittedName>
        <fullName evidence="1">Uncharacterized protein</fullName>
    </submittedName>
</protein>
<gene>
    <name evidence="1" type="ORF">L2E82_06615</name>
</gene>
<name>A0ACB9HAI9_CICIN</name>
<evidence type="ECO:0000313" key="2">
    <source>
        <dbReference type="Proteomes" id="UP001055811"/>
    </source>
</evidence>
<evidence type="ECO:0000313" key="1">
    <source>
        <dbReference type="EMBL" id="KAI3792727.1"/>
    </source>
</evidence>
<reference evidence="2" key="1">
    <citation type="journal article" date="2022" name="Mol. Ecol. Resour.">
        <title>The genomes of chicory, endive, great burdock and yacon provide insights into Asteraceae palaeo-polyploidization history and plant inulin production.</title>
        <authorList>
            <person name="Fan W."/>
            <person name="Wang S."/>
            <person name="Wang H."/>
            <person name="Wang A."/>
            <person name="Jiang F."/>
            <person name="Liu H."/>
            <person name="Zhao H."/>
            <person name="Xu D."/>
            <person name="Zhang Y."/>
        </authorList>
    </citation>
    <scope>NUCLEOTIDE SEQUENCE [LARGE SCALE GENOMIC DNA]</scope>
    <source>
        <strain evidence="2">cv. Punajuju</strain>
    </source>
</reference>
<proteinExistence type="predicted"/>
<dbReference type="EMBL" id="CM042009">
    <property type="protein sequence ID" value="KAI3792727.1"/>
    <property type="molecule type" value="Genomic_DNA"/>
</dbReference>
<keyword evidence="2" id="KW-1185">Reference proteome</keyword>
<reference evidence="1 2" key="2">
    <citation type="journal article" date="2022" name="Mol. Ecol. Resour.">
        <title>The genomes of chicory, endive, great burdock and yacon provide insights into Asteraceae paleo-polyploidization history and plant inulin production.</title>
        <authorList>
            <person name="Fan W."/>
            <person name="Wang S."/>
            <person name="Wang H."/>
            <person name="Wang A."/>
            <person name="Jiang F."/>
            <person name="Liu H."/>
            <person name="Zhao H."/>
            <person name="Xu D."/>
            <person name="Zhang Y."/>
        </authorList>
    </citation>
    <scope>NUCLEOTIDE SEQUENCE [LARGE SCALE GENOMIC DNA]</scope>
    <source>
        <strain evidence="2">cv. Punajuju</strain>
        <tissue evidence="1">Leaves</tissue>
    </source>
</reference>
<sequence length="222" mass="24399">MEEYHKSKKVMIKEACEETRLELRLCPPGDGLYSIGTTYATDSPSTTLMLKSSGKRIAQPPAVVGWPPVRSSRKNIMTSSNSTKVASLLEKVPTDGSGGKKLNSDHETGLYVKINMDGVAIGRKIDLKAYDNYQRLSSAVDELFRGLLTAQGDASSGMTKRQTDAATIGLLDGTGEHTLVYEDNEGDRILVGDVPWDMFICSAKRLRVLKTSELSIFRHRNN</sequence>
<dbReference type="Proteomes" id="UP001055811">
    <property type="component" value="Linkage Group LG01"/>
</dbReference>
<comment type="caution">
    <text evidence="1">The sequence shown here is derived from an EMBL/GenBank/DDBJ whole genome shotgun (WGS) entry which is preliminary data.</text>
</comment>
<accession>A0ACB9HAI9</accession>
<organism evidence="1 2">
    <name type="scientific">Cichorium intybus</name>
    <name type="common">Chicory</name>
    <dbReference type="NCBI Taxonomy" id="13427"/>
    <lineage>
        <taxon>Eukaryota</taxon>
        <taxon>Viridiplantae</taxon>
        <taxon>Streptophyta</taxon>
        <taxon>Embryophyta</taxon>
        <taxon>Tracheophyta</taxon>
        <taxon>Spermatophyta</taxon>
        <taxon>Magnoliopsida</taxon>
        <taxon>eudicotyledons</taxon>
        <taxon>Gunneridae</taxon>
        <taxon>Pentapetalae</taxon>
        <taxon>asterids</taxon>
        <taxon>campanulids</taxon>
        <taxon>Asterales</taxon>
        <taxon>Asteraceae</taxon>
        <taxon>Cichorioideae</taxon>
        <taxon>Cichorieae</taxon>
        <taxon>Cichoriinae</taxon>
        <taxon>Cichorium</taxon>
    </lineage>
</organism>